<keyword evidence="1" id="KW-1133">Transmembrane helix</keyword>
<keyword evidence="3" id="KW-1185">Reference proteome</keyword>
<gene>
    <name evidence="2" type="ORF">EDD54_2226</name>
</gene>
<dbReference type="AlphaFoldDB" id="A0A4R6RGA9"/>
<evidence type="ECO:0000313" key="3">
    <source>
        <dbReference type="Proteomes" id="UP000294547"/>
    </source>
</evidence>
<comment type="caution">
    <text evidence="2">The sequence shown here is derived from an EMBL/GenBank/DDBJ whole genome shotgun (WGS) entry which is preliminary data.</text>
</comment>
<organism evidence="2 3">
    <name type="scientific">Oharaeibacter diazotrophicus</name>
    <dbReference type="NCBI Taxonomy" id="1920512"/>
    <lineage>
        <taxon>Bacteria</taxon>
        <taxon>Pseudomonadati</taxon>
        <taxon>Pseudomonadota</taxon>
        <taxon>Alphaproteobacteria</taxon>
        <taxon>Hyphomicrobiales</taxon>
        <taxon>Pleomorphomonadaceae</taxon>
        <taxon>Oharaeibacter</taxon>
    </lineage>
</organism>
<evidence type="ECO:0000313" key="2">
    <source>
        <dbReference type="EMBL" id="TDP85373.1"/>
    </source>
</evidence>
<keyword evidence="1" id="KW-0472">Membrane</keyword>
<name>A0A4R6RGA9_9HYPH</name>
<sequence length="55" mass="5519">MCVHPISDAATLAVATPLAVLGLTAVLAIGGYAVALWCGLARQRAVDADLAELGE</sequence>
<reference evidence="2 3" key="1">
    <citation type="submission" date="2019-03" db="EMBL/GenBank/DDBJ databases">
        <title>Genomic Encyclopedia of Type Strains, Phase IV (KMG-IV): sequencing the most valuable type-strain genomes for metagenomic binning, comparative biology and taxonomic classification.</title>
        <authorList>
            <person name="Goeker M."/>
        </authorList>
    </citation>
    <scope>NUCLEOTIDE SEQUENCE [LARGE SCALE GENOMIC DNA]</scope>
    <source>
        <strain evidence="2 3">DSM 102969</strain>
    </source>
</reference>
<keyword evidence="1" id="KW-0812">Transmembrane</keyword>
<feature type="transmembrane region" description="Helical" evidence="1">
    <location>
        <begin position="12"/>
        <end position="35"/>
    </location>
</feature>
<dbReference type="EMBL" id="SNXY01000007">
    <property type="protein sequence ID" value="TDP85373.1"/>
    <property type="molecule type" value="Genomic_DNA"/>
</dbReference>
<protein>
    <submittedName>
        <fullName evidence="2">Uncharacterized protein</fullName>
    </submittedName>
</protein>
<dbReference type="RefSeq" id="WP_165645023.1">
    <property type="nucleotide sequence ID" value="NZ_BSPM01000004.1"/>
</dbReference>
<accession>A0A4R6RGA9</accession>
<proteinExistence type="predicted"/>
<dbReference type="Proteomes" id="UP000294547">
    <property type="component" value="Unassembled WGS sequence"/>
</dbReference>
<evidence type="ECO:0000256" key="1">
    <source>
        <dbReference type="SAM" id="Phobius"/>
    </source>
</evidence>